<reference evidence="2 3" key="1">
    <citation type="submission" date="2019-06" db="EMBL/GenBank/DDBJ databases">
        <title>Sequencing the genomes of 1000 actinobacteria strains.</title>
        <authorList>
            <person name="Klenk H.-P."/>
        </authorList>
    </citation>
    <scope>NUCLEOTIDE SEQUENCE [LARGE SCALE GENOMIC DNA]</scope>
    <source>
        <strain evidence="2 3">DSM 45301</strain>
    </source>
</reference>
<comment type="caution">
    <text evidence="2">The sequence shown here is derived from an EMBL/GenBank/DDBJ whole genome shotgun (WGS) entry which is preliminary data.</text>
</comment>
<dbReference type="RefSeq" id="WP_211366782.1">
    <property type="nucleotide sequence ID" value="NZ_VFPA01000002.1"/>
</dbReference>
<protein>
    <submittedName>
        <fullName evidence="2">Alpha-beta hydrolase superfamily lysophospholipase</fullName>
    </submittedName>
</protein>
<keyword evidence="2" id="KW-0378">Hydrolase</keyword>
<dbReference type="GO" id="GO:0016787">
    <property type="term" value="F:hydrolase activity"/>
    <property type="evidence" value="ECO:0007669"/>
    <property type="project" value="UniProtKB-KW"/>
</dbReference>
<evidence type="ECO:0000313" key="2">
    <source>
        <dbReference type="EMBL" id="TQM11315.1"/>
    </source>
</evidence>
<dbReference type="SUPFAM" id="SSF53474">
    <property type="entry name" value="alpha/beta-Hydrolases"/>
    <property type="match status" value="1"/>
</dbReference>
<dbReference type="PANTHER" id="PTHR43798:SF33">
    <property type="entry name" value="HYDROLASE, PUTATIVE (AFU_ORTHOLOGUE AFUA_2G14860)-RELATED"/>
    <property type="match status" value="1"/>
</dbReference>
<gene>
    <name evidence="2" type="ORF">FB558_3873</name>
</gene>
<dbReference type="EMBL" id="VFPA01000002">
    <property type="protein sequence ID" value="TQM11315.1"/>
    <property type="molecule type" value="Genomic_DNA"/>
</dbReference>
<name>A0A543DPT1_9PSEU</name>
<dbReference type="AlphaFoldDB" id="A0A543DPT1"/>
<dbReference type="Proteomes" id="UP000315677">
    <property type="component" value="Unassembled WGS sequence"/>
</dbReference>
<dbReference type="GO" id="GO:0016020">
    <property type="term" value="C:membrane"/>
    <property type="evidence" value="ECO:0007669"/>
    <property type="project" value="TreeGrafter"/>
</dbReference>
<dbReference type="InterPro" id="IPR029058">
    <property type="entry name" value="AB_hydrolase_fold"/>
</dbReference>
<accession>A0A543DPT1</accession>
<dbReference type="InterPro" id="IPR000073">
    <property type="entry name" value="AB_hydrolase_1"/>
</dbReference>
<dbReference type="InterPro" id="IPR050266">
    <property type="entry name" value="AB_hydrolase_sf"/>
</dbReference>
<evidence type="ECO:0000259" key="1">
    <source>
        <dbReference type="Pfam" id="PF12697"/>
    </source>
</evidence>
<dbReference type="Pfam" id="PF12697">
    <property type="entry name" value="Abhydrolase_6"/>
    <property type="match status" value="1"/>
</dbReference>
<dbReference type="PANTHER" id="PTHR43798">
    <property type="entry name" value="MONOACYLGLYCEROL LIPASE"/>
    <property type="match status" value="1"/>
</dbReference>
<dbReference type="Gene3D" id="3.40.50.1820">
    <property type="entry name" value="alpha/beta hydrolase"/>
    <property type="match status" value="1"/>
</dbReference>
<organism evidence="2 3">
    <name type="scientific">Pseudonocardia kunmingensis</name>
    <dbReference type="NCBI Taxonomy" id="630975"/>
    <lineage>
        <taxon>Bacteria</taxon>
        <taxon>Bacillati</taxon>
        <taxon>Actinomycetota</taxon>
        <taxon>Actinomycetes</taxon>
        <taxon>Pseudonocardiales</taxon>
        <taxon>Pseudonocardiaceae</taxon>
        <taxon>Pseudonocardia</taxon>
    </lineage>
</organism>
<proteinExistence type="predicted"/>
<evidence type="ECO:0000313" key="3">
    <source>
        <dbReference type="Proteomes" id="UP000315677"/>
    </source>
</evidence>
<sequence>MPPDSAEPVPSWFREALAVAAEVGEVDVAGVPVRYRAWGTPGNGGIVLVHGGGAHSRWWDHIAPLLAAPAGRRIIALDLTGHGDSGRRAEYSLSGWAEEAVVVGRAGGAGPAPVLVGHSMGGMVALTAARMFGAELGGAITVDTPVRDLTPEEAAARDGRAFGPLRIYRSREKAISHFRLVPAQAKELGYVVAHIAEHSVRPVEGGWAWKFDPQAFRRPPLAAAELAELDCRVALFRAEHGLVPAAMSDMIVDRLGRAVPSVEIPTAAHHLMVDEPIALVTGLRALLADWEYSTAMRPAAVSVPS</sequence>
<dbReference type="PRINTS" id="PR00111">
    <property type="entry name" value="ABHYDROLASE"/>
</dbReference>
<feature type="domain" description="AB hydrolase-1" evidence="1">
    <location>
        <begin position="46"/>
        <end position="279"/>
    </location>
</feature>
<keyword evidence="3" id="KW-1185">Reference proteome</keyword>